<dbReference type="Gene3D" id="3.60.20.10">
    <property type="entry name" value="Glutamine Phosphoribosylpyrophosphate, subunit 1, domain 1"/>
    <property type="match status" value="1"/>
</dbReference>
<feature type="compositionally biased region" description="Polar residues" evidence="1">
    <location>
        <begin position="280"/>
        <end position="291"/>
    </location>
</feature>
<dbReference type="EMBL" id="JBHRTR010000054">
    <property type="protein sequence ID" value="MFC3231269.1"/>
    <property type="molecule type" value="Genomic_DNA"/>
</dbReference>
<protein>
    <recommendedName>
        <fullName evidence="4">20S proteasome subunit A/B</fullName>
    </recommendedName>
</protein>
<evidence type="ECO:0000313" key="2">
    <source>
        <dbReference type="EMBL" id="MFC3231269.1"/>
    </source>
</evidence>
<dbReference type="Proteomes" id="UP001595528">
    <property type="component" value="Unassembled WGS sequence"/>
</dbReference>
<sequence length="291" mass="32722">MTVCIAVRSQRMLLLASDRMLTAGDIQFEPNLRKMLFLTPAIAILFSGDADFHAEVTQNVKIEVDKIIHEKPDDWLNVKFIADLYLKYRNELKRRRAEADLLNPLGLSLDEFIIKQKNMHSDIVNRVVEDIISYPVPDVEVIVAGIDMRFGYALPSIYVIQNGEISCSDSISFAAIGSGARHAESELMLARHSYETPNAEALLSLYIGKRAAETAPGVGAETDIWALGANPGDALRIDGPLLEKVDREYRRIKRKADAARNQGRQEIDKFFEKQDETSRKTQSQSVESEKK</sequence>
<evidence type="ECO:0000256" key="1">
    <source>
        <dbReference type="SAM" id="MobiDB-lite"/>
    </source>
</evidence>
<evidence type="ECO:0000313" key="3">
    <source>
        <dbReference type="Proteomes" id="UP001595528"/>
    </source>
</evidence>
<feature type="compositionally biased region" description="Basic and acidic residues" evidence="1">
    <location>
        <begin position="255"/>
        <end position="279"/>
    </location>
</feature>
<name>A0ABV7L9F1_9PROT</name>
<proteinExistence type="predicted"/>
<dbReference type="InterPro" id="IPR029055">
    <property type="entry name" value="Ntn_hydrolases_N"/>
</dbReference>
<organism evidence="2 3">
    <name type="scientific">Marinibaculum pumilum</name>
    <dbReference type="NCBI Taxonomy" id="1766165"/>
    <lineage>
        <taxon>Bacteria</taxon>
        <taxon>Pseudomonadati</taxon>
        <taxon>Pseudomonadota</taxon>
        <taxon>Alphaproteobacteria</taxon>
        <taxon>Rhodospirillales</taxon>
        <taxon>Rhodospirillaceae</taxon>
        <taxon>Marinibaculum</taxon>
    </lineage>
</organism>
<keyword evidence="3" id="KW-1185">Reference proteome</keyword>
<reference evidence="3" key="1">
    <citation type="journal article" date="2019" name="Int. J. Syst. Evol. Microbiol.">
        <title>The Global Catalogue of Microorganisms (GCM) 10K type strain sequencing project: providing services to taxonomists for standard genome sequencing and annotation.</title>
        <authorList>
            <consortium name="The Broad Institute Genomics Platform"/>
            <consortium name="The Broad Institute Genome Sequencing Center for Infectious Disease"/>
            <person name="Wu L."/>
            <person name="Ma J."/>
        </authorList>
    </citation>
    <scope>NUCLEOTIDE SEQUENCE [LARGE SCALE GENOMIC DNA]</scope>
    <source>
        <strain evidence="3">KCTC 42964</strain>
    </source>
</reference>
<dbReference type="RefSeq" id="WP_379906736.1">
    <property type="nucleotide sequence ID" value="NZ_JBHRTR010000054.1"/>
</dbReference>
<evidence type="ECO:0008006" key="4">
    <source>
        <dbReference type="Google" id="ProtNLM"/>
    </source>
</evidence>
<accession>A0ABV7L9F1</accession>
<dbReference type="SUPFAM" id="SSF56235">
    <property type="entry name" value="N-terminal nucleophile aminohydrolases (Ntn hydrolases)"/>
    <property type="match status" value="1"/>
</dbReference>
<feature type="region of interest" description="Disordered" evidence="1">
    <location>
        <begin position="255"/>
        <end position="291"/>
    </location>
</feature>
<comment type="caution">
    <text evidence="2">The sequence shown here is derived from an EMBL/GenBank/DDBJ whole genome shotgun (WGS) entry which is preliminary data.</text>
</comment>
<gene>
    <name evidence="2" type="ORF">ACFOGJ_28735</name>
</gene>